<dbReference type="RefSeq" id="WP_151969639.1">
    <property type="nucleotide sequence ID" value="NZ_AP019860.1"/>
</dbReference>
<dbReference type="PANTHER" id="PTHR19353">
    <property type="entry name" value="FATTY ACID DESATURASE 2"/>
    <property type="match status" value="1"/>
</dbReference>
<dbReference type="PANTHER" id="PTHR19353:SF73">
    <property type="entry name" value="FATTY ACID DESATURASE"/>
    <property type="match status" value="1"/>
</dbReference>
<dbReference type="AlphaFoldDB" id="A0A5S9F5R4"/>
<dbReference type="KEGG" id="uam:UABAM_03912"/>
<keyword evidence="4" id="KW-1185">Reference proteome</keyword>
<sequence>MDTPQVLTKEQVADFLQEIQQKSFPQLKTSLLCVAITVVYIASFFMPLFIGVITLSFTMTMFIVVTHECAHLSLFRKRIVNVVIGHIAGIFCFMPFPTYQRGHRAHHNWVGSNLDKDPTPSPKEQVPPSLYLDVLFKLRIPVLYWYGVFFPYLFYDINPTANKRNVKHILQFTTSLVFTIVLHCLAARYVGTSHYLIVIGCGFFGSGIIYEHLFTMTQHLGLQSLPEDKERYSYREQVNFSRSVRLPASTLFFHFNLHKEHHLAPGLNYQYLPALHKKILSSRPDIFQFTSSEIHPFATRKKPVHEVLSAHKGDDVEV</sequence>
<organism evidence="3 4">
    <name type="scientific">Uabimicrobium amorphum</name>
    <dbReference type="NCBI Taxonomy" id="2596890"/>
    <lineage>
        <taxon>Bacteria</taxon>
        <taxon>Pseudomonadati</taxon>
        <taxon>Planctomycetota</taxon>
        <taxon>Candidatus Uabimicrobiia</taxon>
        <taxon>Candidatus Uabimicrobiales</taxon>
        <taxon>Candidatus Uabimicrobiaceae</taxon>
        <taxon>Candidatus Uabimicrobium</taxon>
    </lineage>
</organism>
<dbReference type="Pfam" id="PF00487">
    <property type="entry name" value="FA_desaturase"/>
    <property type="match status" value="1"/>
</dbReference>
<feature type="transmembrane region" description="Helical" evidence="1">
    <location>
        <begin position="34"/>
        <end position="67"/>
    </location>
</feature>
<evidence type="ECO:0000256" key="1">
    <source>
        <dbReference type="SAM" id="Phobius"/>
    </source>
</evidence>
<dbReference type="EMBL" id="AP019860">
    <property type="protein sequence ID" value="BBM85542.1"/>
    <property type="molecule type" value="Genomic_DNA"/>
</dbReference>
<dbReference type="InterPro" id="IPR012171">
    <property type="entry name" value="Fatty_acid_desaturase"/>
</dbReference>
<accession>A0A5S9F5R4</accession>
<dbReference type="OrthoDB" id="214298at2"/>
<evidence type="ECO:0000313" key="3">
    <source>
        <dbReference type="EMBL" id="BBM85542.1"/>
    </source>
</evidence>
<dbReference type="GO" id="GO:0016717">
    <property type="term" value="F:oxidoreductase activity, acting on paired donors, with oxidation of a pair of donors resulting in the reduction of molecular oxygen to two molecules of water"/>
    <property type="evidence" value="ECO:0007669"/>
    <property type="project" value="TreeGrafter"/>
</dbReference>
<reference evidence="3 4" key="1">
    <citation type="submission" date="2019-08" db="EMBL/GenBank/DDBJ databases">
        <title>Complete genome sequence of Candidatus Uab amorphum.</title>
        <authorList>
            <person name="Shiratori T."/>
            <person name="Suzuki S."/>
            <person name="Kakizawa Y."/>
            <person name="Ishida K."/>
        </authorList>
    </citation>
    <scope>NUCLEOTIDE SEQUENCE [LARGE SCALE GENOMIC DNA]</scope>
    <source>
        <strain evidence="3 4">SRT547</strain>
    </source>
</reference>
<evidence type="ECO:0000259" key="2">
    <source>
        <dbReference type="Pfam" id="PF00487"/>
    </source>
</evidence>
<gene>
    <name evidence="3" type="ORF">UABAM_03912</name>
</gene>
<protein>
    <submittedName>
        <fullName evidence="3">Fatty acid desaturase</fullName>
    </submittedName>
</protein>
<dbReference type="GO" id="GO:0006629">
    <property type="term" value="P:lipid metabolic process"/>
    <property type="evidence" value="ECO:0007669"/>
    <property type="project" value="InterPro"/>
</dbReference>
<keyword evidence="1" id="KW-0472">Membrane</keyword>
<keyword evidence="1" id="KW-1133">Transmembrane helix</keyword>
<feature type="transmembrane region" description="Helical" evidence="1">
    <location>
        <begin position="169"/>
        <end position="189"/>
    </location>
</feature>
<dbReference type="GO" id="GO:0016020">
    <property type="term" value="C:membrane"/>
    <property type="evidence" value="ECO:0007669"/>
    <property type="project" value="TreeGrafter"/>
</dbReference>
<dbReference type="InterPro" id="IPR005804">
    <property type="entry name" value="FA_desaturase_dom"/>
</dbReference>
<evidence type="ECO:0000313" key="4">
    <source>
        <dbReference type="Proteomes" id="UP000326354"/>
    </source>
</evidence>
<name>A0A5S9F5R4_UABAM</name>
<dbReference type="Proteomes" id="UP000326354">
    <property type="component" value="Chromosome"/>
</dbReference>
<feature type="transmembrane region" description="Helical" evidence="1">
    <location>
        <begin position="195"/>
        <end position="214"/>
    </location>
</feature>
<keyword evidence="1" id="KW-0812">Transmembrane</keyword>
<feature type="transmembrane region" description="Helical" evidence="1">
    <location>
        <begin position="138"/>
        <end position="157"/>
    </location>
</feature>
<feature type="transmembrane region" description="Helical" evidence="1">
    <location>
        <begin position="79"/>
        <end position="99"/>
    </location>
</feature>
<proteinExistence type="predicted"/>
<feature type="domain" description="Fatty acid desaturase" evidence="2">
    <location>
        <begin position="47"/>
        <end position="280"/>
    </location>
</feature>